<evidence type="ECO:0000313" key="3">
    <source>
        <dbReference type="Proteomes" id="UP000559256"/>
    </source>
</evidence>
<protein>
    <submittedName>
        <fullName evidence="2">Uncharacterized protein</fullName>
    </submittedName>
</protein>
<proteinExistence type="predicted"/>
<sequence>MVSQQKPKPSTRCIIEIQRFCLSGYTPGITAPTSPYLQLQSDFSPNNSLNSSSSDGKGKEPKSKANGSWPTEKRDCGLRHVVVGSGPSSNLLYSMDSFNNIPNS</sequence>
<evidence type="ECO:0000313" key="2">
    <source>
        <dbReference type="EMBL" id="KAF5361645.1"/>
    </source>
</evidence>
<dbReference type="AlphaFoldDB" id="A0A8H5GBD6"/>
<accession>A0A8H5GBD6</accession>
<comment type="caution">
    <text evidence="2">The sequence shown here is derived from an EMBL/GenBank/DDBJ whole genome shotgun (WGS) entry which is preliminary data.</text>
</comment>
<feature type="region of interest" description="Disordered" evidence="1">
    <location>
        <begin position="36"/>
        <end position="72"/>
    </location>
</feature>
<dbReference type="EMBL" id="JAACJM010000039">
    <property type="protein sequence ID" value="KAF5361645.1"/>
    <property type="molecule type" value="Genomic_DNA"/>
</dbReference>
<reference evidence="2 3" key="1">
    <citation type="journal article" date="2020" name="ISME J.">
        <title>Uncovering the hidden diversity of litter-decomposition mechanisms in mushroom-forming fungi.</title>
        <authorList>
            <person name="Floudas D."/>
            <person name="Bentzer J."/>
            <person name="Ahren D."/>
            <person name="Johansson T."/>
            <person name="Persson P."/>
            <person name="Tunlid A."/>
        </authorList>
    </citation>
    <scope>NUCLEOTIDE SEQUENCE [LARGE SCALE GENOMIC DNA]</scope>
    <source>
        <strain evidence="2 3">CBS 291.85</strain>
    </source>
</reference>
<evidence type="ECO:0000256" key="1">
    <source>
        <dbReference type="SAM" id="MobiDB-lite"/>
    </source>
</evidence>
<organism evidence="2 3">
    <name type="scientific">Tetrapyrgos nigripes</name>
    <dbReference type="NCBI Taxonomy" id="182062"/>
    <lineage>
        <taxon>Eukaryota</taxon>
        <taxon>Fungi</taxon>
        <taxon>Dikarya</taxon>
        <taxon>Basidiomycota</taxon>
        <taxon>Agaricomycotina</taxon>
        <taxon>Agaricomycetes</taxon>
        <taxon>Agaricomycetidae</taxon>
        <taxon>Agaricales</taxon>
        <taxon>Marasmiineae</taxon>
        <taxon>Marasmiaceae</taxon>
        <taxon>Tetrapyrgos</taxon>
    </lineage>
</organism>
<gene>
    <name evidence="2" type="ORF">D9758_007315</name>
</gene>
<dbReference type="Proteomes" id="UP000559256">
    <property type="component" value="Unassembled WGS sequence"/>
</dbReference>
<name>A0A8H5GBD6_9AGAR</name>
<feature type="compositionally biased region" description="Low complexity" evidence="1">
    <location>
        <begin position="41"/>
        <end position="54"/>
    </location>
</feature>
<keyword evidence="3" id="KW-1185">Reference proteome</keyword>